<feature type="signal peptide" evidence="10">
    <location>
        <begin position="1"/>
        <end position="19"/>
    </location>
</feature>
<proteinExistence type="inferred from homology"/>
<protein>
    <recommendedName>
        <fullName evidence="10">Endo-chitosanase</fullName>
        <ecNumber evidence="10">3.2.1.132</ecNumber>
    </recommendedName>
</protein>
<evidence type="ECO:0000256" key="6">
    <source>
        <dbReference type="ARBA" id="ARBA00022801"/>
    </source>
</evidence>
<dbReference type="GO" id="GO:0016977">
    <property type="term" value="F:chitosanase activity"/>
    <property type="evidence" value="ECO:0007669"/>
    <property type="project" value="UniProtKB-EC"/>
</dbReference>
<evidence type="ECO:0000256" key="10">
    <source>
        <dbReference type="RuleBase" id="RU361208"/>
    </source>
</evidence>
<feature type="chain" id="PRO_5006773383" description="Endo-chitosanase" evidence="10">
    <location>
        <begin position="20"/>
        <end position="291"/>
    </location>
</feature>
<keyword evidence="8 10" id="KW-0326">Glycosidase</keyword>
<dbReference type="PANTHER" id="PTHR42061">
    <property type="entry name" value="ENDO-CHITOSANASE"/>
    <property type="match status" value="1"/>
</dbReference>
<dbReference type="GO" id="GO:0000272">
    <property type="term" value="P:polysaccharide catabolic process"/>
    <property type="evidence" value="ECO:0007669"/>
    <property type="project" value="UniProtKB-KW"/>
</dbReference>
<sequence>MYFTRPSRFLFAFVAIAKATVAPSSFAASDKIPVAALNRAVDGMNKVPPLATYPVSIKNDSALSTIHSDWASFQEGAAFVFRADMDIDCDGINFQCVGNLDGQPLTNWGALSAYEVPFIVIPNRFLEANPTATPGNNVAAVICNNKMYYGILGDTNYNDPQVTGEASWLLSRACFPDADLNGNRGHDEPDVTYVLFAGEQAVLPETAHNDKFITDFGTLRSMGDSLVTSLLGNLGIPLLPPGSHPNDTQGGPDNDNDSDSHPGTELDSASSKRLPYALLALFMFFLVVLAT</sequence>
<dbReference type="STRING" id="454130.A0A0U5FU52"/>
<evidence type="ECO:0000313" key="12">
    <source>
        <dbReference type="EMBL" id="CEL02971.1"/>
    </source>
</evidence>
<evidence type="ECO:0000256" key="1">
    <source>
        <dbReference type="ARBA" id="ARBA00000405"/>
    </source>
</evidence>
<keyword evidence="13" id="KW-1185">Reference proteome</keyword>
<dbReference type="OrthoDB" id="4756206at2759"/>
<evidence type="ECO:0000256" key="4">
    <source>
        <dbReference type="ARBA" id="ARBA00022525"/>
    </source>
</evidence>
<dbReference type="Pfam" id="PF07335">
    <property type="entry name" value="Glyco_hydro_75"/>
    <property type="match status" value="1"/>
</dbReference>
<evidence type="ECO:0000256" key="9">
    <source>
        <dbReference type="ARBA" id="ARBA00023326"/>
    </source>
</evidence>
<evidence type="ECO:0000256" key="7">
    <source>
        <dbReference type="ARBA" id="ARBA00023277"/>
    </source>
</evidence>
<gene>
    <name evidence="12" type="ORF">ASPCAL04132</name>
</gene>
<keyword evidence="9 10" id="KW-0624">Polysaccharide degradation</keyword>
<evidence type="ECO:0000256" key="3">
    <source>
        <dbReference type="ARBA" id="ARBA00007799"/>
    </source>
</evidence>
<evidence type="ECO:0000256" key="2">
    <source>
        <dbReference type="ARBA" id="ARBA00004613"/>
    </source>
</evidence>
<dbReference type="EMBL" id="CDMC01000003">
    <property type="protein sequence ID" value="CEL02971.1"/>
    <property type="molecule type" value="Genomic_DNA"/>
</dbReference>
<name>A0A0U5FU52_ASPCI</name>
<keyword evidence="6 10" id="KW-0378">Hydrolase</keyword>
<dbReference type="EC" id="3.2.1.132" evidence="10"/>
<dbReference type="OMA" id="DEYLMAN"/>
<keyword evidence="5 10" id="KW-0732">Signal</keyword>
<dbReference type="AlphaFoldDB" id="A0A0U5FU52"/>
<feature type="region of interest" description="Disordered" evidence="11">
    <location>
        <begin position="238"/>
        <end position="268"/>
    </location>
</feature>
<accession>A0A0U5FU52</accession>
<dbReference type="GO" id="GO:0005576">
    <property type="term" value="C:extracellular region"/>
    <property type="evidence" value="ECO:0007669"/>
    <property type="project" value="UniProtKB-SubCell"/>
</dbReference>
<dbReference type="PANTHER" id="PTHR42061:SF4">
    <property type="entry name" value="ENDO-CHITOSANASE"/>
    <property type="match status" value="1"/>
</dbReference>
<comment type="function">
    <text evidence="10">Chitosanase catalyzing the endo-type cleavage of chitosan, the deacylated form of chitin. Chitosanase may be crucial in the degradation of the deacetylated portion of chitin in the fungal cell wall.</text>
</comment>
<organism evidence="12 13">
    <name type="scientific">Aspergillus calidoustus</name>
    <dbReference type="NCBI Taxonomy" id="454130"/>
    <lineage>
        <taxon>Eukaryota</taxon>
        <taxon>Fungi</taxon>
        <taxon>Dikarya</taxon>
        <taxon>Ascomycota</taxon>
        <taxon>Pezizomycotina</taxon>
        <taxon>Eurotiomycetes</taxon>
        <taxon>Eurotiomycetidae</taxon>
        <taxon>Eurotiales</taxon>
        <taxon>Aspergillaceae</taxon>
        <taxon>Aspergillus</taxon>
        <taxon>Aspergillus subgen. Nidulantes</taxon>
    </lineage>
</organism>
<dbReference type="Proteomes" id="UP000054771">
    <property type="component" value="Unassembled WGS sequence"/>
</dbReference>
<comment type="subcellular location">
    <subcellularLocation>
        <location evidence="2 10">Secreted</location>
    </subcellularLocation>
</comment>
<keyword evidence="4" id="KW-0964">Secreted</keyword>
<comment type="similarity">
    <text evidence="3 10">Belongs to the glycosyl hydrolase 75 family.</text>
</comment>
<evidence type="ECO:0000256" key="11">
    <source>
        <dbReference type="SAM" id="MobiDB-lite"/>
    </source>
</evidence>
<reference evidence="13" key="1">
    <citation type="journal article" date="2016" name="Genome Announc.">
        <title>Draft genome sequences of fungus Aspergillus calidoustus.</title>
        <authorList>
            <person name="Horn F."/>
            <person name="Linde J."/>
            <person name="Mattern D.J."/>
            <person name="Walther G."/>
            <person name="Guthke R."/>
            <person name="Scherlach K."/>
            <person name="Martin K."/>
            <person name="Brakhage A.A."/>
            <person name="Petzke L."/>
            <person name="Valiante V."/>
        </authorList>
    </citation>
    <scope>NUCLEOTIDE SEQUENCE [LARGE SCALE GENOMIC DNA]</scope>
    <source>
        <strain evidence="13">SF006504</strain>
    </source>
</reference>
<comment type="catalytic activity">
    <reaction evidence="1 10">
        <text>Endohydrolysis of beta-(1-&gt;4)-linkages between D-glucosamine residues in a partly acetylated chitosan.</text>
        <dbReference type="EC" id="3.2.1.132"/>
    </reaction>
</comment>
<dbReference type="InterPro" id="IPR009939">
    <property type="entry name" value="Chitosanase_fungal"/>
</dbReference>
<evidence type="ECO:0000256" key="5">
    <source>
        <dbReference type="ARBA" id="ARBA00022729"/>
    </source>
</evidence>
<keyword evidence="7" id="KW-0119">Carbohydrate metabolism</keyword>
<evidence type="ECO:0000313" key="13">
    <source>
        <dbReference type="Proteomes" id="UP000054771"/>
    </source>
</evidence>
<evidence type="ECO:0000256" key="8">
    <source>
        <dbReference type="ARBA" id="ARBA00023295"/>
    </source>
</evidence>